<dbReference type="EMBL" id="CP025958">
    <property type="protein sequence ID" value="AWM42411.1"/>
    <property type="molecule type" value="Genomic_DNA"/>
</dbReference>
<dbReference type="KEGG" id="gog:C1280_27635"/>
<dbReference type="Pfam" id="PF08974">
    <property type="entry name" value="DUF1877"/>
    <property type="match status" value="1"/>
</dbReference>
<proteinExistence type="predicted"/>
<dbReference type="Gene3D" id="3.40.1760.10">
    <property type="entry name" value="YfbM-like super family"/>
    <property type="match status" value="1"/>
</dbReference>
<sequence length="178" mass="20138">MMAVQVSCLFGTGGSRMGVRGVHLALTAEESSRLMDTPYMTDDAIIAFVEEIEARWDREWLQETDKAWDAIHRCLTGGKLEYGDSPLHMCVFAHDNLLVDEDRFTVCHADANEVKQVAAAIAGIDKAELRRRYDAIEPDQYDGALGDEDFEYTWGWFVPLREFFNKAAAHDRAVIFTV</sequence>
<reference evidence="1 2" key="1">
    <citation type="submission" date="2018-01" db="EMBL/GenBank/DDBJ databases">
        <title>G. obscuriglobus.</title>
        <authorList>
            <person name="Franke J."/>
            <person name="Blomberg W."/>
            <person name="Selmecki A."/>
        </authorList>
    </citation>
    <scope>NUCLEOTIDE SEQUENCE [LARGE SCALE GENOMIC DNA]</scope>
    <source>
        <strain evidence="1 2">DSM 5831</strain>
    </source>
</reference>
<name>A0A2Z3HBS0_9BACT</name>
<gene>
    <name evidence="1" type="ORF">C1280_27635</name>
</gene>
<dbReference type="InterPro" id="IPR035944">
    <property type="entry name" value="YfbM-like_sf"/>
</dbReference>
<dbReference type="Proteomes" id="UP000245802">
    <property type="component" value="Chromosome"/>
</dbReference>
<protein>
    <submittedName>
        <fullName evidence="1">DUF1877 domain-containing protein</fullName>
    </submittedName>
</protein>
<dbReference type="OrthoDB" id="1821531at2"/>
<keyword evidence="2" id="KW-1185">Reference proteome</keyword>
<accession>A0A2Z3HBS0</accession>
<evidence type="ECO:0000313" key="1">
    <source>
        <dbReference type="EMBL" id="AWM42411.1"/>
    </source>
</evidence>
<dbReference type="SUPFAM" id="SSF111069">
    <property type="entry name" value="Hypothetical protein yfbM"/>
    <property type="match status" value="1"/>
</dbReference>
<evidence type="ECO:0000313" key="2">
    <source>
        <dbReference type="Proteomes" id="UP000245802"/>
    </source>
</evidence>
<dbReference type="AlphaFoldDB" id="A0A2Z3HBS0"/>
<dbReference type="InterPro" id="IPR015068">
    <property type="entry name" value="DUF1877"/>
</dbReference>
<organism evidence="1 2">
    <name type="scientific">Gemmata obscuriglobus</name>
    <dbReference type="NCBI Taxonomy" id="114"/>
    <lineage>
        <taxon>Bacteria</taxon>
        <taxon>Pseudomonadati</taxon>
        <taxon>Planctomycetota</taxon>
        <taxon>Planctomycetia</taxon>
        <taxon>Gemmatales</taxon>
        <taxon>Gemmataceae</taxon>
        <taxon>Gemmata</taxon>
    </lineage>
</organism>